<evidence type="ECO:0000313" key="3">
    <source>
        <dbReference type="EMBL" id="CUV41161.1"/>
    </source>
</evidence>
<dbReference type="EMBL" id="LN899823">
    <property type="protein sequence ID" value="CUV26138.1"/>
    <property type="molecule type" value="Genomic_DNA"/>
</dbReference>
<protein>
    <submittedName>
        <fullName evidence="4">Uncharacterized protein</fullName>
    </submittedName>
</protein>
<dbReference type="EMBL" id="LN899826">
    <property type="protein sequence ID" value="CUV41161.1"/>
    <property type="molecule type" value="Genomic_DNA"/>
</dbReference>
<evidence type="ECO:0000313" key="4">
    <source>
        <dbReference type="EMBL" id="CUV61063.1"/>
    </source>
</evidence>
<evidence type="ECO:0000313" key="1">
    <source>
        <dbReference type="EMBL" id="CUV26138.1"/>
    </source>
</evidence>
<dbReference type="EMBL" id="LN899825">
    <property type="protein sequence ID" value="CUV33791.1"/>
    <property type="molecule type" value="Genomic_DNA"/>
</dbReference>
<accession>A0A0S4XAE3</accession>
<dbReference type="EMBL" id="LN899822">
    <property type="protein sequence ID" value="CUV61063.1"/>
    <property type="molecule type" value="Genomic_DNA"/>
</dbReference>
<reference evidence="4" key="1">
    <citation type="submission" date="2015-10" db="EMBL/GenBank/DDBJ databases">
        <authorList>
            <person name="Gilbert D.G."/>
        </authorList>
    </citation>
    <scope>NUCLEOTIDE SEQUENCE</scope>
    <source>
        <strain evidence="4">Phyl III-seqv23</strain>
    </source>
</reference>
<organism evidence="4">
    <name type="scientific">Ralstonia solanacearum</name>
    <name type="common">Pseudomonas solanacearum</name>
    <dbReference type="NCBI Taxonomy" id="305"/>
    <lineage>
        <taxon>Bacteria</taxon>
        <taxon>Pseudomonadati</taxon>
        <taxon>Pseudomonadota</taxon>
        <taxon>Betaproteobacteria</taxon>
        <taxon>Burkholderiales</taxon>
        <taxon>Burkholderiaceae</taxon>
        <taxon>Ralstonia</taxon>
        <taxon>Ralstonia solanacearum species complex</taxon>
    </lineage>
</organism>
<proteinExistence type="predicted"/>
<sequence>MPDGIRASRPPEAPDRFVTVLVGKTVHEYDGSPGPDWPIDFEDEIRSRVFGRTKRSDLSNPASSWARQK</sequence>
<evidence type="ECO:0000313" key="2">
    <source>
        <dbReference type="EMBL" id="CUV33791.1"/>
    </source>
</evidence>
<dbReference type="AlphaFoldDB" id="A0A0S4XAE3"/>
<name>A0A0S4XAE3_RALSL</name>
<gene>
    <name evidence="4" type="ORF">RD1301_v1_1280003</name>
    <name evidence="1" type="ORF">RUN1744_v1_1270003</name>
    <name evidence="2" type="ORF">TD1301_v1_550030</name>
    <name evidence="3" type="ORF">TF3108_v1_700003</name>
</gene>